<dbReference type="Pfam" id="PF00578">
    <property type="entry name" value="AhpC-TSA"/>
    <property type="match status" value="1"/>
</dbReference>
<evidence type="ECO:0000313" key="5">
    <source>
        <dbReference type="Proteomes" id="UP001597282"/>
    </source>
</evidence>
<evidence type="ECO:0000256" key="1">
    <source>
        <dbReference type="ARBA" id="ARBA00023157"/>
    </source>
</evidence>
<evidence type="ECO:0000313" key="4">
    <source>
        <dbReference type="EMBL" id="MFD1425620.1"/>
    </source>
</evidence>
<proteinExistence type="predicted"/>
<organism evidence="4 5">
    <name type="scientific">Kroppenstedtia sanguinis</name>
    <dbReference type="NCBI Taxonomy" id="1380684"/>
    <lineage>
        <taxon>Bacteria</taxon>
        <taxon>Bacillati</taxon>
        <taxon>Bacillota</taxon>
        <taxon>Bacilli</taxon>
        <taxon>Bacillales</taxon>
        <taxon>Thermoactinomycetaceae</taxon>
        <taxon>Kroppenstedtia</taxon>
    </lineage>
</organism>
<feature type="transmembrane region" description="Helical" evidence="2">
    <location>
        <begin position="6"/>
        <end position="27"/>
    </location>
</feature>
<evidence type="ECO:0000259" key="3">
    <source>
        <dbReference type="PROSITE" id="PS51352"/>
    </source>
</evidence>
<dbReference type="Proteomes" id="UP001597282">
    <property type="component" value="Unassembled WGS sequence"/>
</dbReference>
<dbReference type="InterPro" id="IPR013766">
    <property type="entry name" value="Thioredoxin_domain"/>
</dbReference>
<dbReference type="InterPro" id="IPR036249">
    <property type="entry name" value="Thioredoxin-like_sf"/>
</dbReference>
<keyword evidence="2" id="KW-0812">Transmembrane</keyword>
<accession>A0ABW4C4L0</accession>
<protein>
    <submittedName>
        <fullName evidence="4">TlpA family protein disulfide reductase</fullName>
    </submittedName>
</protein>
<keyword evidence="2" id="KW-1133">Transmembrane helix</keyword>
<dbReference type="Gene3D" id="3.40.30.10">
    <property type="entry name" value="Glutaredoxin"/>
    <property type="match status" value="1"/>
</dbReference>
<dbReference type="SUPFAM" id="SSF52833">
    <property type="entry name" value="Thioredoxin-like"/>
    <property type="match status" value="1"/>
</dbReference>
<evidence type="ECO:0000256" key="2">
    <source>
        <dbReference type="SAM" id="Phobius"/>
    </source>
</evidence>
<keyword evidence="1" id="KW-1015">Disulfide bond</keyword>
<dbReference type="PROSITE" id="PS51352">
    <property type="entry name" value="THIOREDOXIN_2"/>
    <property type="match status" value="1"/>
</dbReference>
<dbReference type="EMBL" id="JBHTNU010000001">
    <property type="protein sequence ID" value="MFD1425620.1"/>
    <property type="molecule type" value="Genomic_DNA"/>
</dbReference>
<dbReference type="RefSeq" id="WP_380162511.1">
    <property type="nucleotide sequence ID" value="NZ_JBHTNU010000001.1"/>
</dbReference>
<keyword evidence="5" id="KW-1185">Reference proteome</keyword>
<feature type="domain" description="Thioredoxin" evidence="3">
    <location>
        <begin position="46"/>
        <end position="182"/>
    </location>
</feature>
<sequence>MNEVLLYSNILLWLAVLLIGFTLFIIFRQFGEVYLSTGESIARDGIAIGERAPSLSHRKTWNGQPVLSQGAKPVLLAFLSPACKVCIDLIPDWNQAVHQHRAIHFRAILVGDRPSSEKILQEQALEGEVLFDEDQGILGEYRVRVTPFALIMDEGGVVRGKGLCNDTGHIDHLISYLESESVAV</sequence>
<comment type="caution">
    <text evidence="4">The sequence shown here is derived from an EMBL/GenBank/DDBJ whole genome shotgun (WGS) entry which is preliminary data.</text>
</comment>
<reference evidence="5" key="1">
    <citation type="journal article" date="2019" name="Int. J. Syst. Evol. Microbiol.">
        <title>The Global Catalogue of Microorganisms (GCM) 10K type strain sequencing project: providing services to taxonomists for standard genome sequencing and annotation.</title>
        <authorList>
            <consortium name="The Broad Institute Genomics Platform"/>
            <consortium name="The Broad Institute Genome Sequencing Center for Infectious Disease"/>
            <person name="Wu L."/>
            <person name="Ma J."/>
        </authorList>
    </citation>
    <scope>NUCLEOTIDE SEQUENCE [LARGE SCALE GENOMIC DNA]</scope>
    <source>
        <strain evidence="5">S1</strain>
    </source>
</reference>
<dbReference type="InterPro" id="IPR000866">
    <property type="entry name" value="AhpC/TSA"/>
</dbReference>
<name>A0ABW4C4L0_9BACL</name>
<gene>
    <name evidence="4" type="ORF">ACFQ4Y_01555</name>
</gene>
<keyword evidence="2" id="KW-0472">Membrane</keyword>